<protein>
    <submittedName>
        <fullName evidence="2">Uncharacterized protein</fullName>
    </submittedName>
</protein>
<dbReference type="RefSeq" id="WP_182535863.1">
    <property type="nucleotide sequence ID" value="NZ_JACGXA010000001.1"/>
</dbReference>
<name>A0A7W3IWD7_9ACTN</name>
<organism evidence="2 3">
    <name type="scientific">Nocardioides ginsengisegetis</name>
    <dbReference type="NCBI Taxonomy" id="661491"/>
    <lineage>
        <taxon>Bacteria</taxon>
        <taxon>Bacillati</taxon>
        <taxon>Actinomycetota</taxon>
        <taxon>Actinomycetes</taxon>
        <taxon>Propionibacteriales</taxon>
        <taxon>Nocardioidaceae</taxon>
        <taxon>Nocardioides</taxon>
    </lineage>
</organism>
<evidence type="ECO:0000313" key="2">
    <source>
        <dbReference type="EMBL" id="MBA8801818.1"/>
    </source>
</evidence>
<keyword evidence="3" id="KW-1185">Reference proteome</keyword>
<reference evidence="2 3" key="1">
    <citation type="submission" date="2020-07" db="EMBL/GenBank/DDBJ databases">
        <title>Sequencing the genomes of 1000 actinobacteria strains.</title>
        <authorList>
            <person name="Klenk H.-P."/>
        </authorList>
    </citation>
    <scope>NUCLEOTIDE SEQUENCE [LARGE SCALE GENOMIC DNA]</scope>
    <source>
        <strain evidence="2 3">DSM 21349</strain>
    </source>
</reference>
<accession>A0A7W3IWD7</accession>
<feature type="region of interest" description="Disordered" evidence="1">
    <location>
        <begin position="1"/>
        <end position="25"/>
    </location>
</feature>
<proteinExistence type="predicted"/>
<dbReference type="Proteomes" id="UP000580910">
    <property type="component" value="Unassembled WGS sequence"/>
</dbReference>
<dbReference type="AlphaFoldDB" id="A0A7W3IWD7"/>
<evidence type="ECO:0000313" key="3">
    <source>
        <dbReference type="Proteomes" id="UP000580910"/>
    </source>
</evidence>
<gene>
    <name evidence="2" type="ORF">FB382_000109</name>
</gene>
<sequence>MTATSQSAGVSIGTPVGAHPVAQGGQLVEQGGRSVGAAVAVLEGPKRPVLAQHPADSLDHFELGAPDIDLDRRGAEAGGDRGIEQRRVHGDLLVGSRRLPLI</sequence>
<dbReference type="EMBL" id="JACGXA010000001">
    <property type="protein sequence ID" value="MBA8801818.1"/>
    <property type="molecule type" value="Genomic_DNA"/>
</dbReference>
<comment type="caution">
    <text evidence="2">The sequence shown here is derived from an EMBL/GenBank/DDBJ whole genome shotgun (WGS) entry which is preliminary data.</text>
</comment>
<evidence type="ECO:0000256" key="1">
    <source>
        <dbReference type="SAM" id="MobiDB-lite"/>
    </source>
</evidence>